<dbReference type="Gene3D" id="3.30.465.10">
    <property type="match status" value="1"/>
</dbReference>
<dbReference type="SUPFAM" id="SSF56176">
    <property type="entry name" value="FAD-binding/transporter-associated domain-like"/>
    <property type="match status" value="1"/>
</dbReference>
<feature type="transmembrane region" description="Helical" evidence="9">
    <location>
        <begin position="86"/>
        <end position="108"/>
    </location>
</feature>
<protein>
    <submittedName>
        <fullName evidence="12">HlyC/CorC family transporter</fullName>
    </submittedName>
</protein>
<dbReference type="Pfam" id="PF01595">
    <property type="entry name" value="CNNM"/>
    <property type="match status" value="1"/>
</dbReference>
<dbReference type="Pfam" id="PF03471">
    <property type="entry name" value="CorC_HlyC"/>
    <property type="match status" value="1"/>
</dbReference>
<proteinExistence type="predicted"/>
<evidence type="ECO:0000256" key="4">
    <source>
        <dbReference type="ARBA" id="ARBA00022989"/>
    </source>
</evidence>
<evidence type="ECO:0000256" key="3">
    <source>
        <dbReference type="ARBA" id="ARBA00022737"/>
    </source>
</evidence>
<keyword evidence="3" id="KW-0677">Repeat</keyword>
<dbReference type="InterPro" id="IPR016169">
    <property type="entry name" value="FAD-bd_PCMH_sub2"/>
</dbReference>
<dbReference type="SUPFAM" id="SSF54631">
    <property type="entry name" value="CBS-domain pair"/>
    <property type="match status" value="1"/>
</dbReference>
<dbReference type="Proteomes" id="UP000270673">
    <property type="component" value="Chromosome"/>
</dbReference>
<dbReference type="InterPro" id="IPR000644">
    <property type="entry name" value="CBS_dom"/>
</dbReference>
<evidence type="ECO:0000313" key="13">
    <source>
        <dbReference type="Proteomes" id="UP000270673"/>
    </source>
</evidence>
<dbReference type="Gene3D" id="3.10.580.10">
    <property type="entry name" value="CBS-domain"/>
    <property type="match status" value="1"/>
</dbReference>
<dbReference type="PANTHER" id="PTHR22777">
    <property type="entry name" value="HEMOLYSIN-RELATED"/>
    <property type="match status" value="1"/>
</dbReference>
<evidence type="ECO:0000256" key="1">
    <source>
        <dbReference type="ARBA" id="ARBA00004141"/>
    </source>
</evidence>
<dbReference type="InterPro" id="IPR036318">
    <property type="entry name" value="FAD-bd_PCMH-like_sf"/>
</dbReference>
<evidence type="ECO:0000256" key="9">
    <source>
        <dbReference type="SAM" id="Phobius"/>
    </source>
</evidence>
<dbReference type="InterPro" id="IPR005170">
    <property type="entry name" value="Transptr-assoc_dom"/>
</dbReference>
<accession>A0A3Q9IQ59</accession>
<dbReference type="Pfam" id="PF00571">
    <property type="entry name" value="CBS"/>
    <property type="match status" value="2"/>
</dbReference>
<sequence>MSGFVAILICLVLSAFFSGMEIAFMASNKLRIEIDKSNKGITQKLIDLFVSNSGMYITTILVGNNVVMVIYGIFMSDYLDPRLEGIGISLGLRMILVTFISTLVMLVTGEFFPKAVFRLRPNAFLRVFAIPVFLFYILFFPISYFSVWFGGLLLRIFTGRKLTHKEENRAFGKIDLNNLIEEGEAGGEENEDEHDIKLFRNALDFSEVKLRECIVPRPDIVALSIDSSLDELRELFVKTGLSRILIYRDSIDNVIGYVHSSALFHHPETVKKAVSKILIVPETMSALRLLNLFTKKQKSVAVVVDEFGVTAGMVTIEDIMEEIFGEIEDEHDRLNLKEEQVAPDEYIFSGRLEVDYLNEKYDLNLPENEEYETLAGLILYYNEDIPEEGERILIGDISFEIVRVKSARIEEVRVKI</sequence>
<comment type="subcellular location">
    <subcellularLocation>
        <location evidence="1">Membrane</location>
        <topology evidence="1">Multi-pass membrane protein</topology>
    </subcellularLocation>
</comment>
<dbReference type="PANTHER" id="PTHR22777:SF17">
    <property type="entry name" value="UPF0053 PROTEIN SLL0260"/>
    <property type="match status" value="1"/>
</dbReference>
<dbReference type="OrthoDB" id="9798188at2"/>
<dbReference type="SMART" id="SM01091">
    <property type="entry name" value="CorC_HlyC"/>
    <property type="match status" value="1"/>
</dbReference>
<dbReference type="CDD" id="cd04590">
    <property type="entry name" value="CBS_pair_CorC_HlyC_assoc"/>
    <property type="match status" value="1"/>
</dbReference>
<dbReference type="GO" id="GO:0050660">
    <property type="term" value="F:flavin adenine dinucleotide binding"/>
    <property type="evidence" value="ECO:0007669"/>
    <property type="project" value="InterPro"/>
</dbReference>
<evidence type="ECO:0000256" key="8">
    <source>
        <dbReference type="PROSITE-ProRule" id="PRU01193"/>
    </source>
</evidence>
<evidence type="ECO:0000259" key="10">
    <source>
        <dbReference type="PROSITE" id="PS51371"/>
    </source>
</evidence>
<keyword evidence="13" id="KW-1185">Reference proteome</keyword>
<feature type="transmembrane region" description="Helical" evidence="9">
    <location>
        <begin position="55"/>
        <end position="74"/>
    </location>
</feature>
<evidence type="ECO:0000313" key="12">
    <source>
        <dbReference type="EMBL" id="AZS31066.1"/>
    </source>
</evidence>
<dbReference type="KEGG" id="buy:D8S85_16900"/>
<dbReference type="InterPro" id="IPR044751">
    <property type="entry name" value="Ion_transp-like_CBS"/>
</dbReference>
<organism evidence="12 13">
    <name type="scientific">Butyricimonas faecalis</name>
    <dbReference type="NCBI Taxonomy" id="2093856"/>
    <lineage>
        <taxon>Bacteria</taxon>
        <taxon>Pseudomonadati</taxon>
        <taxon>Bacteroidota</taxon>
        <taxon>Bacteroidia</taxon>
        <taxon>Bacteroidales</taxon>
        <taxon>Odoribacteraceae</taxon>
        <taxon>Butyricimonas</taxon>
    </lineage>
</organism>
<gene>
    <name evidence="12" type="ORF">D8S85_16900</name>
</gene>
<dbReference type="GO" id="GO:0005886">
    <property type="term" value="C:plasma membrane"/>
    <property type="evidence" value="ECO:0007669"/>
    <property type="project" value="TreeGrafter"/>
</dbReference>
<evidence type="ECO:0000256" key="6">
    <source>
        <dbReference type="ARBA" id="ARBA00023136"/>
    </source>
</evidence>
<keyword evidence="6 8" id="KW-0472">Membrane</keyword>
<name>A0A3Q9IQ59_9BACT</name>
<dbReference type="RefSeq" id="WP_106481461.1">
    <property type="nucleotide sequence ID" value="NZ_CP032819.1"/>
</dbReference>
<dbReference type="InterPro" id="IPR046342">
    <property type="entry name" value="CBS_dom_sf"/>
</dbReference>
<feature type="transmembrane region" description="Helical" evidence="9">
    <location>
        <begin position="128"/>
        <end position="154"/>
    </location>
</feature>
<keyword evidence="5 7" id="KW-0129">CBS domain</keyword>
<dbReference type="AlphaFoldDB" id="A0A3Q9IQ59"/>
<keyword evidence="4 8" id="KW-1133">Transmembrane helix</keyword>
<feature type="domain" description="CNNM transmembrane" evidence="11">
    <location>
        <begin position="1"/>
        <end position="193"/>
    </location>
</feature>
<evidence type="ECO:0000256" key="2">
    <source>
        <dbReference type="ARBA" id="ARBA00022692"/>
    </source>
</evidence>
<evidence type="ECO:0000256" key="5">
    <source>
        <dbReference type="ARBA" id="ARBA00023122"/>
    </source>
</evidence>
<dbReference type="EMBL" id="CP032819">
    <property type="protein sequence ID" value="AZS31066.1"/>
    <property type="molecule type" value="Genomic_DNA"/>
</dbReference>
<dbReference type="PROSITE" id="PS51371">
    <property type="entry name" value="CBS"/>
    <property type="match status" value="1"/>
</dbReference>
<keyword evidence="2 8" id="KW-0812">Transmembrane</keyword>
<evidence type="ECO:0000256" key="7">
    <source>
        <dbReference type="PROSITE-ProRule" id="PRU00703"/>
    </source>
</evidence>
<dbReference type="InterPro" id="IPR002550">
    <property type="entry name" value="CNNM"/>
</dbReference>
<dbReference type="PROSITE" id="PS51846">
    <property type="entry name" value="CNNM"/>
    <property type="match status" value="1"/>
</dbReference>
<reference evidence="12 13" key="1">
    <citation type="submission" date="2018-10" db="EMBL/GenBank/DDBJ databases">
        <title>Butyricimonas faecalis sp. nov., isolated from human faeces and emended description of the genus Butyricimonas.</title>
        <authorList>
            <person name="Le Roy T."/>
            <person name="Van der Smissen P."/>
            <person name="Paquot A."/>
            <person name="Delzenne N."/>
            <person name="Muccioli G."/>
            <person name="Collet J.-F."/>
            <person name="Cani P.D."/>
        </authorList>
    </citation>
    <scope>NUCLEOTIDE SEQUENCE [LARGE SCALE GENOMIC DNA]</scope>
    <source>
        <strain evidence="12 13">H184</strain>
    </source>
</reference>
<evidence type="ECO:0000259" key="11">
    <source>
        <dbReference type="PROSITE" id="PS51846"/>
    </source>
</evidence>
<feature type="domain" description="CBS" evidence="10">
    <location>
        <begin position="273"/>
        <end position="330"/>
    </location>
</feature>